<gene>
    <name evidence="2" type="ORF">VDAG_09508</name>
</gene>
<dbReference type="SUPFAM" id="SSF48403">
    <property type="entry name" value="Ankyrin repeat"/>
    <property type="match status" value="1"/>
</dbReference>
<dbReference type="InterPro" id="IPR036770">
    <property type="entry name" value="Ankyrin_rpt-contain_sf"/>
</dbReference>
<evidence type="ECO:0000313" key="2">
    <source>
        <dbReference type="EMBL" id="EGY19174.1"/>
    </source>
</evidence>
<dbReference type="HOGENOM" id="CLU_504522_0_0_1"/>
<dbReference type="InterPro" id="IPR002110">
    <property type="entry name" value="Ankyrin_rpt"/>
</dbReference>
<keyword evidence="1" id="KW-0040">ANK repeat</keyword>
<protein>
    <submittedName>
        <fullName evidence="2">Uncharacterized protein</fullName>
    </submittedName>
</protein>
<dbReference type="RefSeq" id="XP_009656764.1">
    <property type="nucleotide sequence ID" value="XM_009658469.1"/>
</dbReference>
<dbReference type="Gene3D" id="1.25.40.20">
    <property type="entry name" value="Ankyrin repeat-containing domain"/>
    <property type="match status" value="1"/>
</dbReference>
<accession>G2XH76</accession>
<dbReference type="PROSITE" id="PS50297">
    <property type="entry name" value="ANK_REP_REGION"/>
    <property type="match status" value="1"/>
</dbReference>
<reference evidence="2 3" key="1">
    <citation type="submission" date="2008-03" db="EMBL/GenBank/DDBJ databases">
        <title>The Genome Sequence of Verticillium dahliae VdLs.17.</title>
        <authorList>
            <consortium name="The Broad Institute Genome Sequencing Platform"/>
            <person name="Ma L.-J.J."/>
            <person name="Klosterman S.J."/>
            <person name="Subbarao K."/>
            <person name="Dobinson K."/>
            <person name="Veronese P."/>
            <person name="Kang S."/>
            <person name="Gold S.E."/>
            <person name="Young S."/>
            <person name="Jaffe D."/>
            <person name="Gnerre S."/>
            <person name="Berlin A."/>
            <person name="Heiman D."/>
            <person name="Hepburn T."/>
            <person name="Sykes S."/>
            <person name="Alvarado L."/>
            <person name="Kodira C.D."/>
            <person name="Lander E."/>
            <person name="Galagan J."/>
            <person name="Nusbaum C."/>
            <person name="Birren B."/>
        </authorList>
    </citation>
    <scope>NUCLEOTIDE SEQUENCE [LARGE SCALE GENOMIC DNA]</scope>
    <source>
        <strain evidence="3">VdLs.17 / ATCC MYA-4575 / FGSC 10137</strain>
    </source>
</reference>
<name>G2XH76_VERDV</name>
<dbReference type="EMBL" id="DS572720">
    <property type="protein sequence ID" value="EGY19174.1"/>
    <property type="molecule type" value="Genomic_DNA"/>
</dbReference>
<dbReference type="PROSITE" id="PS50088">
    <property type="entry name" value="ANK_REPEAT"/>
    <property type="match status" value="1"/>
</dbReference>
<keyword evidence="3" id="KW-1185">Reference proteome</keyword>
<evidence type="ECO:0000256" key="1">
    <source>
        <dbReference type="PROSITE-ProRule" id="PRU00023"/>
    </source>
</evidence>
<proteinExistence type="predicted"/>
<dbReference type="SMART" id="SM00248">
    <property type="entry name" value="ANK"/>
    <property type="match status" value="1"/>
</dbReference>
<dbReference type="InParanoid" id="G2XH76"/>
<organism evidence="2 3">
    <name type="scientific">Verticillium dahliae (strain VdLs.17 / ATCC MYA-4575 / FGSC 10137)</name>
    <name type="common">Verticillium wilt</name>
    <dbReference type="NCBI Taxonomy" id="498257"/>
    <lineage>
        <taxon>Eukaryota</taxon>
        <taxon>Fungi</taxon>
        <taxon>Dikarya</taxon>
        <taxon>Ascomycota</taxon>
        <taxon>Pezizomycotina</taxon>
        <taxon>Sordariomycetes</taxon>
        <taxon>Hypocreomycetidae</taxon>
        <taxon>Glomerellales</taxon>
        <taxon>Plectosphaerellaceae</taxon>
        <taxon>Verticillium</taxon>
    </lineage>
</organism>
<dbReference type="Proteomes" id="UP000001611">
    <property type="component" value="Chromosome 7"/>
</dbReference>
<dbReference type="Pfam" id="PF00023">
    <property type="entry name" value="Ank"/>
    <property type="match status" value="1"/>
</dbReference>
<dbReference type="GeneID" id="20710971"/>
<sequence>MPKGLDAAYDRIFQLITEEIGEDDLLVRDALSWIRHHKTLHSQCNDIPVRVLIQAIHPETRDPQTSDIQFLLKEQNLRNALGCLVRFKEEYPRVPNRPDWWPNITATSESLTTIGLAHYTVAEYLTSDRIESTASQRFRPPDLIALIEPAMNEALSCTADISSYPWHPVLTSFAGYQVAWCLRLLAQRRILLEDQSLIRLFFDTQGVPRSNMQLFFKAGCDESLDLEVMIQGHLWIMRIADSDRHGKLLRATQITKGLFEFGLYDLAKDLILRHSVSEQVEMLTTTTKRWKDALHFCETDEEAFATYEFEGALPQWFATRLGMPGDGNDHWRATAFFNLCRDFGSLFLPQIPGILFIVLASHAEPRGLYCPHHQRPRRSATSDQDQCIILMLLDNGAQTNPAGFGITPLQVAVSLNDSRATRYLLKAGADVNASGVHDGHLYGPREPLSRFNLLQGMSPLFIHERLRIRSIHGLGRKNVRSKAIGRYLREYGARAERTSHPGSVQGCEFDNWNTRSDDEVAVYEVDSSSDSDLDSDSESS</sequence>
<dbReference type="KEGG" id="vda:VDAG_09508"/>
<evidence type="ECO:0000313" key="3">
    <source>
        <dbReference type="Proteomes" id="UP000001611"/>
    </source>
</evidence>
<feature type="repeat" description="ANK" evidence="1">
    <location>
        <begin position="404"/>
        <end position="436"/>
    </location>
</feature>
<dbReference type="AlphaFoldDB" id="G2XH76"/>